<dbReference type="PANTHER" id="PTHR33625:SF3">
    <property type="entry name" value="OS04G0550700 PROTEIN"/>
    <property type="match status" value="1"/>
</dbReference>
<feature type="region of interest" description="Disordered" evidence="1">
    <location>
        <begin position="30"/>
        <end position="65"/>
    </location>
</feature>
<evidence type="ECO:0000313" key="2">
    <source>
        <dbReference type="EMBL" id="KAK2653482.1"/>
    </source>
</evidence>
<feature type="compositionally biased region" description="Low complexity" evidence="1">
    <location>
        <begin position="38"/>
        <end position="61"/>
    </location>
</feature>
<evidence type="ECO:0000256" key="1">
    <source>
        <dbReference type="SAM" id="MobiDB-lite"/>
    </source>
</evidence>
<organism evidence="2 3">
    <name type="scientific">Dipteronia dyeriana</name>
    <dbReference type="NCBI Taxonomy" id="168575"/>
    <lineage>
        <taxon>Eukaryota</taxon>
        <taxon>Viridiplantae</taxon>
        <taxon>Streptophyta</taxon>
        <taxon>Embryophyta</taxon>
        <taxon>Tracheophyta</taxon>
        <taxon>Spermatophyta</taxon>
        <taxon>Magnoliopsida</taxon>
        <taxon>eudicotyledons</taxon>
        <taxon>Gunneridae</taxon>
        <taxon>Pentapetalae</taxon>
        <taxon>rosids</taxon>
        <taxon>malvids</taxon>
        <taxon>Sapindales</taxon>
        <taxon>Sapindaceae</taxon>
        <taxon>Hippocastanoideae</taxon>
        <taxon>Acereae</taxon>
        <taxon>Dipteronia</taxon>
    </lineage>
</organism>
<dbReference type="EMBL" id="JANJYI010000004">
    <property type="protein sequence ID" value="KAK2653482.1"/>
    <property type="molecule type" value="Genomic_DNA"/>
</dbReference>
<gene>
    <name evidence="2" type="ORF">Ddye_013338</name>
</gene>
<comment type="caution">
    <text evidence="2">The sequence shown here is derived from an EMBL/GenBank/DDBJ whole genome shotgun (WGS) entry which is preliminary data.</text>
</comment>
<dbReference type="AlphaFoldDB" id="A0AAD9X686"/>
<dbReference type="Proteomes" id="UP001280121">
    <property type="component" value="Unassembled WGS sequence"/>
</dbReference>
<proteinExistence type="predicted"/>
<keyword evidence="3" id="KW-1185">Reference proteome</keyword>
<protein>
    <submittedName>
        <fullName evidence="2">Uncharacterized protein</fullName>
    </submittedName>
</protein>
<name>A0AAD9X686_9ROSI</name>
<evidence type="ECO:0000313" key="3">
    <source>
        <dbReference type="Proteomes" id="UP001280121"/>
    </source>
</evidence>
<reference evidence="2" key="1">
    <citation type="journal article" date="2023" name="Plant J.">
        <title>Genome sequences and population genomics provide insights into the demographic history, inbreeding, and mutation load of two 'living fossil' tree species of Dipteronia.</title>
        <authorList>
            <person name="Feng Y."/>
            <person name="Comes H.P."/>
            <person name="Chen J."/>
            <person name="Zhu S."/>
            <person name="Lu R."/>
            <person name="Zhang X."/>
            <person name="Li P."/>
            <person name="Qiu J."/>
            <person name="Olsen K.M."/>
            <person name="Qiu Y."/>
        </authorList>
    </citation>
    <scope>NUCLEOTIDE SEQUENCE</scope>
    <source>
        <strain evidence="2">KIB01</strain>
    </source>
</reference>
<dbReference type="PANTHER" id="PTHR33625">
    <property type="entry name" value="OS08G0179900 PROTEIN"/>
    <property type="match status" value="1"/>
</dbReference>
<accession>A0AAD9X686</accession>
<sequence length="361" mass="38954">MFGGGKSMGGGGGGMLKTVGRVVTTRAGHVTNLQEPISSSSSTTNSSNTNTTTPTSPTSNSRHTHKQNLANHLSLSAPLCYHNVPVSPTSGVPIWPYFGTATSNGSDDWVYVDDISDDDKSHGFVVDELVLGPVPSLDEVNDAVSALQQVFDPVSYPHLVRDKFGSNLEKDVVDQISTSSGLGHRVASIGSELDWMEPAPYPSNTRMLQPYGYGYDRVYDAFHLLQTEPSIQRMVISLSSDRDVWNAVLNNKVVRELKESFNAAESNGSEIESSDDTCDDSNPAMDIVKWIFNNTKAKVVEVIEKITNIVNELFKPPGDEKATNGAATAGATDPFEEKLRTSFLLSIVVLLVVAVTRASKA</sequence>